<feature type="signal peptide" evidence="2">
    <location>
        <begin position="1"/>
        <end position="23"/>
    </location>
</feature>
<feature type="region of interest" description="Disordered" evidence="1">
    <location>
        <begin position="78"/>
        <end position="97"/>
    </location>
</feature>
<dbReference type="Proteomes" id="UP000694846">
    <property type="component" value="Unplaced"/>
</dbReference>
<dbReference type="OrthoDB" id="6621119at2759"/>
<evidence type="ECO:0000313" key="4">
    <source>
        <dbReference type="Proteomes" id="UP000694846"/>
    </source>
</evidence>
<protein>
    <submittedName>
        <fullName evidence="5">Uncharacterized protein LOC112681667</fullName>
    </submittedName>
</protein>
<sequence>MASTWWKIIVLQILITIVTRSAAYESDGITKLSNENIVWLFKSFLENLENQHATEDVNDRVNPIKYFYRISSRPIQNVENPTENEIKPGNDQEPTSENVKNVDIFKNNKRNYVTLCHFKICNTKRSIGGYDSIIHYLTQKYNSQLF</sequence>
<accession>A0A2S2QZW8</accession>
<reference evidence="5" key="2">
    <citation type="submission" date="2025-04" db="UniProtKB">
        <authorList>
            <consortium name="RefSeq"/>
        </authorList>
    </citation>
    <scope>IDENTIFICATION</scope>
    <source>
        <tissue evidence="5">Whole body</tissue>
    </source>
</reference>
<keyword evidence="4" id="KW-1185">Reference proteome</keyword>
<evidence type="ECO:0000313" key="5">
    <source>
        <dbReference type="RefSeq" id="XP_025407733.1"/>
    </source>
</evidence>
<gene>
    <name evidence="5" type="primary">LOC112681667</name>
    <name evidence="3" type="ORF">g.109182</name>
</gene>
<organism evidence="3">
    <name type="scientific">Sipha flava</name>
    <name type="common">yellow sugarcane aphid</name>
    <dbReference type="NCBI Taxonomy" id="143950"/>
    <lineage>
        <taxon>Eukaryota</taxon>
        <taxon>Metazoa</taxon>
        <taxon>Ecdysozoa</taxon>
        <taxon>Arthropoda</taxon>
        <taxon>Hexapoda</taxon>
        <taxon>Insecta</taxon>
        <taxon>Pterygota</taxon>
        <taxon>Neoptera</taxon>
        <taxon>Paraneoptera</taxon>
        <taxon>Hemiptera</taxon>
        <taxon>Sternorrhyncha</taxon>
        <taxon>Aphidomorpha</taxon>
        <taxon>Aphidoidea</taxon>
        <taxon>Aphididae</taxon>
        <taxon>Sipha</taxon>
    </lineage>
</organism>
<dbReference type="RefSeq" id="XP_025407733.1">
    <property type="nucleotide sequence ID" value="XM_025551948.1"/>
</dbReference>
<feature type="chain" id="PRO_5044579318" evidence="2">
    <location>
        <begin position="24"/>
        <end position="146"/>
    </location>
</feature>
<dbReference type="EMBL" id="GGMS01014098">
    <property type="protein sequence ID" value="MBY83301.1"/>
    <property type="molecule type" value="Transcribed_RNA"/>
</dbReference>
<evidence type="ECO:0000256" key="1">
    <source>
        <dbReference type="SAM" id="MobiDB-lite"/>
    </source>
</evidence>
<proteinExistence type="predicted"/>
<reference evidence="3" key="1">
    <citation type="submission" date="2018-04" db="EMBL/GenBank/DDBJ databases">
        <title>Transcriptome assembly of Sipha flava.</title>
        <authorList>
            <person name="Scully E.D."/>
            <person name="Geib S.M."/>
            <person name="Palmer N.A."/>
            <person name="Koch K."/>
            <person name="Bradshaw J."/>
            <person name="Heng-Moss T."/>
            <person name="Sarath G."/>
        </authorList>
    </citation>
    <scope>NUCLEOTIDE SEQUENCE</scope>
</reference>
<dbReference type="AlphaFoldDB" id="A0A2S2QZW8"/>
<evidence type="ECO:0000256" key="2">
    <source>
        <dbReference type="SAM" id="SignalP"/>
    </source>
</evidence>
<evidence type="ECO:0000313" key="3">
    <source>
        <dbReference type="EMBL" id="MBY83301.1"/>
    </source>
</evidence>
<name>A0A2S2QZW8_9HEMI</name>
<keyword evidence="2" id="KW-0732">Signal</keyword>
<dbReference type="GeneID" id="112681667"/>